<keyword evidence="1" id="KW-0479">Metal-binding</keyword>
<feature type="compositionally biased region" description="Gly residues" evidence="2">
    <location>
        <begin position="301"/>
        <end position="313"/>
    </location>
</feature>
<evidence type="ECO:0000256" key="2">
    <source>
        <dbReference type="SAM" id="MobiDB-lite"/>
    </source>
</evidence>
<reference evidence="4" key="2">
    <citation type="journal article" date="2024" name="Plant">
        <title>Genomic evolution and insights into agronomic trait innovations of Sesamum species.</title>
        <authorList>
            <person name="Miao H."/>
            <person name="Wang L."/>
            <person name="Qu L."/>
            <person name="Liu H."/>
            <person name="Sun Y."/>
            <person name="Le M."/>
            <person name="Wang Q."/>
            <person name="Wei S."/>
            <person name="Zheng Y."/>
            <person name="Lin W."/>
            <person name="Duan Y."/>
            <person name="Cao H."/>
            <person name="Xiong S."/>
            <person name="Wang X."/>
            <person name="Wei L."/>
            <person name="Li C."/>
            <person name="Ma Q."/>
            <person name="Ju M."/>
            <person name="Zhao R."/>
            <person name="Li G."/>
            <person name="Mu C."/>
            <person name="Tian Q."/>
            <person name="Mei H."/>
            <person name="Zhang T."/>
            <person name="Gao T."/>
            <person name="Zhang H."/>
        </authorList>
    </citation>
    <scope>NUCLEOTIDE SEQUENCE</scope>
    <source>
        <strain evidence="4">3651</strain>
    </source>
</reference>
<dbReference type="PROSITE" id="PS50158">
    <property type="entry name" value="ZF_CCHC"/>
    <property type="match status" value="1"/>
</dbReference>
<evidence type="ECO:0000256" key="1">
    <source>
        <dbReference type="PROSITE-ProRule" id="PRU00047"/>
    </source>
</evidence>
<dbReference type="InterPro" id="IPR001878">
    <property type="entry name" value="Znf_CCHC"/>
</dbReference>
<keyword evidence="1" id="KW-0863">Zinc-finger</keyword>
<dbReference type="PANTHER" id="PTHR37610">
    <property type="entry name" value="CCHC-TYPE DOMAIN-CONTAINING PROTEIN"/>
    <property type="match status" value="1"/>
</dbReference>
<dbReference type="GO" id="GO:0003676">
    <property type="term" value="F:nucleic acid binding"/>
    <property type="evidence" value="ECO:0007669"/>
    <property type="project" value="InterPro"/>
</dbReference>
<keyword evidence="1" id="KW-0862">Zinc</keyword>
<reference evidence="4" key="1">
    <citation type="submission" date="2020-06" db="EMBL/GenBank/DDBJ databases">
        <authorList>
            <person name="Li T."/>
            <person name="Hu X."/>
            <person name="Zhang T."/>
            <person name="Song X."/>
            <person name="Zhang H."/>
            <person name="Dai N."/>
            <person name="Sheng W."/>
            <person name="Hou X."/>
            <person name="Wei L."/>
        </authorList>
    </citation>
    <scope>NUCLEOTIDE SEQUENCE</scope>
    <source>
        <strain evidence="4">3651</strain>
        <tissue evidence="4">Leaf</tissue>
    </source>
</reference>
<dbReference type="Pfam" id="PF22936">
    <property type="entry name" value="Pol_BBD"/>
    <property type="match status" value="1"/>
</dbReference>
<protein>
    <recommendedName>
        <fullName evidence="3">CCHC-type domain-containing protein</fullName>
    </recommendedName>
</protein>
<feature type="domain" description="CCHC-type" evidence="3">
    <location>
        <begin position="271"/>
        <end position="284"/>
    </location>
</feature>
<dbReference type="EMBL" id="JACGWO010000004">
    <property type="protein sequence ID" value="KAK4429078.1"/>
    <property type="molecule type" value="Genomic_DNA"/>
</dbReference>
<dbReference type="GO" id="GO:0008270">
    <property type="term" value="F:zinc ion binding"/>
    <property type="evidence" value="ECO:0007669"/>
    <property type="project" value="UniProtKB-KW"/>
</dbReference>
<evidence type="ECO:0000313" key="5">
    <source>
        <dbReference type="Proteomes" id="UP001293254"/>
    </source>
</evidence>
<sequence length="597" mass="66468">MSANDDKKKGTTSGNDSTIASPYTLHLSDNPGMNISPVQLRGENYDEWVRSMRNALRAKKKLGFIDGTVTRPSEDSSEIEDWWMVNSMLVAWVFNMIEPSLHSTITYMENVKDLWEDLRQRFFIGNGPRVQQLKADIANCKQAGQALVSYYGRLKMMCDELVSYEPIPVCQCSGCKCNITAELMKKQENERIHQFLMGLDDAVFGTVRSNILSMEPIPSLMRVYSMIIQEERHRNIARTKDERENAVAFTTQAGQSVRAATVKTKDKITPCTQCGRAGHEAKECFQIIGYPDWWGDRPRGGGKGPGRGRGGINTSGRGRSNVRANAAQIANGVGQHQNEQNEADRSAFPGLTNEQWVALLNLLNTHNIGASKKLTGKTYCHDWILDTRASQHMTGELLTGVRKISPCLVGLPNGEHTTAMKEGIICFGKHIYLNNVLFVPDMNCTLISVAQMVKELNCIVTFSDKLCVIQDRTSRMLIGADGSNYVDELNEYRCFSGDGDIMLDRGRMEDTTHEVETNKVSEAGMCNEANCENMSDAVDLPTMPIVEQETLGRGFRSKQPPAKFKEYAIYTARRLMDPTALATAQSNSSGTPYPIAH</sequence>
<evidence type="ECO:0000259" key="3">
    <source>
        <dbReference type="PROSITE" id="PS50158"/>
    </source>
</evidence>
<accession>A0AAE2CNV2</accession>
<feature type="region of interest" description="Disordered" evidence="2">
    <location>
        <begin position="1"/>
        <end position="25"/>
    </location>
</feature>
<feature type="compositionally biased region" description="Polar residues" evidence="2">
    <location>
        <begin position="11"/>
        <end position="21"/>
    </location>
</feature>
<dbReference type="PANTHER" id="PTHR37610:SF101">
    <property type="entry name" value="(RAPE) HYPOTHETICAL PROTEIN"/>
    <property type="match status" value="1"/>
</dbReference>
<feature type="region of interest" description="Disordered" evidence="2">
    <location>
        <begin position="295"/>
        <end position="320"/>
    </location>
</feature>
<dbReference type="InterPro" id="IPR029472">
    <property type="entry name" value="Copia-like_N"/>
</dbReference>
<gene>
    <name evidence="4" type="ORF">Salat_1207800</name>
</gene>
<organism evidence="4 5">
    <name type="scientific">Sesamum alatum</name>
    <dbReference type="NCBI Taxonomy" id="300844"/>
    <lineage>
        <taxon>Eukaryota</taxon>
        <taxon>Viridiplantae</taxon>
        <taxon>Streptophyta</taxon>
        <taxon>Embryophyta</taxon>
        <taxon>Tracheophyta</taxon>
        <taxon>Spermatophyta</taxon>
        <taxon>Magnoliopsida</taxon>
        <taxon>eudicotyledons</taxon>
        <taxon>Gunneridae</taxon>
        <taxon>Pentapetalae</taxon>
        <taxon>asterids</taxon>
        <taxon>lamiids</taxon>
        <taxon>Lamiales</taxon>
        <taxon>Pedaliaceae</taxon>
        <taxon>Sesamum</taxon>
    </lineage>
</organism>
<dbReference type="Proteomes" id="UP001293254">
    <property type="component" value="Unassembled WGS sequence"/>
</dbReference>
<keyword evidence="5" id="KW-1185">Reference proteome</keyword>
<proteinExistence type="predicted"/>
<dbReference type="AlphaFoldDB" id="A0AAE2CNV2"/>
<name>A0AAE2CNV2_9LAMI</name>
<dbReference type="Pfam" id="PF14244">
    <property type="entry name" value="Retrotran_gag_3"/>
    <property type="match status" value="1"/>
</dbReference>
<dbReference type="InterPro" id="IPR054722">
    <property type="entry name" value="PolX-like_BBD"/>
</dbReference>
<evidence type="ECO:0000313" key="4">
    <source>
        <dbReference type="EMBL" id="KAK4429078.1"/>
    </source>
</evidence>
<comment type="caution">
    <text evidence="4">The sequence shown here is derived from an EMBL/GenBank/DDBJ whole genome shotgun (WGS) entry which is preliminary data.</text>
</comment>